<comment type="caution">
    <text evidence="1">The sequence shown here is derived from an EMBL/GenBank/DDBJ whole genome shotgun (WGS) entry which is preliminary data.</text>
</comment>
<organism evidence="1 2">
    <name type="scientific">Bradyrhizobium manausense</name>
    <dbReference type="NCBI Taxonomy" id="989370"/>
    <lineage>
        <taxon>Bacteria</taxon>
        <taxon>Pseudomonadati</taxon>
        <taxon>Pseudomonadota</taxon>
        <taxon>Alphaproteobacteria</taxon>
        <taxon>Hyphomicrobiales</taxon>
        <taxon>Nitrobacteraceae</taxon>
        <taxon>Bradyrhizobium</taxon>
    </lineage>
</organism>
<dbReference type="AlphaFoldDB" id="A0A0R3E5Q0"/>
<protein>
    <submittedName>
        <fullName evidence="1">Uncharacterized protein</fullName>
    </submittedName>
</protein>
<reference evidence="1 2" key="1">
    <citation type="submission" date="2015-09" db="EMBL/GenBank/DDBJ databases">
        <title>Draft Genome Sequence of Bradyrhizobium manausense Strain BR 3351T, a Novel Symbiotic Nitrogen-Fixing Alphaproteobacterium Isolated from Brazilian Amazon Rain Forest.</title>
        <authorList>
            <person name="De Araujo J.L."/>
            <person name="Zilli J.E."/>
        </authorList>
    </citation>
    <scope>NUCLEOTIDE SEQUENCE [LARGE SCALE GENOMIC DNA]</scope>
    <source>
        <strain evidence="1 2">BR3351</strain>
    </source>
</reference>
<keyword evidence="2" id="KW-1185">Reference proteome</keyword>
<name>A0A0R3E5Q0_9BRAD</name>
<evidence type="ECO:0000313" key="1">
    <source>
        <dbReference type="EMBL" id="KRQ15380.1"/>
    </source>
</evidence>
<dbReference type="EMBL" id="LJYG01000044">
    <property type="protein sequence ID" value="KRQ15380.1"/>
    <property type="molecule type" value="Genomic_DNA"/>
</dbReference>
<dbReference type="Proteomes" id="UP000051936">
    <property type="component" value="Unassembled WGS sequence"/>
</dbReference>
<accession>A0A0R3E5Q0</accession>
<sequence>MPNAQVASAAQDTRSNLTTHTHYVKALKHMLAVDADEVDRKRHLDQGCAMSSGQLDDEYDREEAEAIAAALYLTPNELNEIEYTIHEIANDDGLVYGYGVEIKEGAPQHILDKLAPLPRRGNLVLIHVQGYADDADQEQMEIEMARTTVYKVKLYNIATDEVVISRRMATYEGAAKMGGWTVEGTGHVVDVTDLEPGEEWTPRDFDAS</sequence>
<proteinExistence type="predicted"/>
<gene>
    <name evidence="1" type="ORF">AOQ71_10300</name>
</gene>
<evidence type="ECO:0000313" key="2">
    <source>
        <dbReference type="Proteomes" id="UP000051936"/>
    </source>
</evidence>